<keyword evidence="1 4" id="KW-0489">Methyltransferase</keyword>
<dbReference type="AlphaFoldDB" id="A0AAE0HW67"/>
<feature type="compositionally biased region" description="Pro residues" evidence="3">
    <location>
        <begin position="1"/>
        <end position="11"/>
    </location>
</feature>
<feature type="region of interest" description="Disordered" evidence="3">
    <location>
        <begin position="1"/>
        <end position="21"/>
    </location>
</feature>
<dbReference type="InterPro" id="IPR007213">
    <property type="entry name" value="Ppm1/Ppm2/Tcmp"/>
</dbReference>
<dbReference type="SUPFAM" id="SSF53335">
    <property type="entry name" value="S-adenosyl-L-methionine-dependent methyltransferases"/>
    <property type="match status" value="1"/>
</dbReference>
<evidence type="ECO:0000256" key="2">
    <source>
        <dbReference type="ARBA" id="ARBA00022679"/>
    </source>
</evidence>
<dbReference type="GO" id="GO:0032259">
    <property type="term" value="P:methylation"/>
    <property type="evidence" value="ECO:0007669"/>
    <property type="project" value="UniProtKB-KW"/>
</dbReference>
<dbReference type="EMBL" id="JAUEDM010000007">
    <property type="protein sequence ID" value="KAK3313974.1"/>
    <property type="molecule type" value="Genomic_DNA"/>
</dbReference>
<keyword evidence="5" id="KW-1185">Reference proteome</keyword>
<dbReference type="Proteomes" id="UP001283341">
    <property type="component" value="Unassembled WGS sequence"/>
</dbReference>
<comment type="caution">
    <text evidence="4">The sequence shown here is derived from an EMBL/GenBank/DDBJ whole genome shotgun (WGS) entry which is preliminary data.</text>
</comment>
<gene>
    <name evidence="4" type="ORF">B0H66DRAFT_643436</name>
</gene>
<reference evidence="4" key="1">
    <citation type="journal article" date="2023" name="Mol. Phylogenet. Evol.">
        <title>Genome-scale phylogeny and comparative genomics of the fungal order Sordariales.</title>
        <authorList>
            <person name="Hensen N."/>
            <person name="Bonometti L."/>
            <person name="Westerberg I."/>
            <person name="Brannstrom I.O."/>
            <person name="Guillou S."/>
            <person name="Cros-Aarteil S."/>
            <person name="Calhoun S."/>
            <person name="Haridas S."/>
            <person name="Kuo A."/>
            <person name="Mondo S."/>
            <person name="Pangilinan J."/>
            <person name="Riley R."/>
            <person name="LaButti K."/>
            <person name="Andreopoulos B."/>
            <person name="Lipzen A."/>
            <person name="Chen C."/>
            <person name="Yan M."/>
            <person name="Daum C."/>
            <person name="Ng V."/>
            <person name="Clum A."/>
            <person name="Steindorff A."/>
            <person name="Ohm R.A."/>
            <person name="Martin F."/>
            <person name="Silar P."/>
            <person name="Natvig D.O."/>
            <person name="Lalanne C."/>
            <person name="Gautier V."/>
            <person name="Ament-Velasquez S.L."/>
            <person name="Kruys A."/>
            <person name="Hutchinson M.I."/>
            <person name="Powell A.J."/>
            <person name="Barry K."/>
            <person name="Miller A.N."/>
            <person name="Grigoriev I.V."/>
            <person name="Debuchy R."/>
            <person name="Gladieux P."/>
            <person name="Hiltunen Thoren M."/>
            <person name="Johannesson H."/>
        </authorList>
    </citation>
    <scope>NUCLEOTIDE SEQUENCE</scope>
    <source>
        <strain evidence="4">CBS 118394</strain>
    </source>
</reference>
<dbReference type="PANTHER" id="PTHR43619">
    <property type="entry name" value="S-ADENOSYL-L-METHIONINE-DEPENDENT METHYLTRANSFERASE YKTD-RELATED"/>
    <property type="match status" value="1"/>
</dbReference>
<keyword evidence="2" id="KW-0808">Transferase</keyword>
<organism evidence="4 5">
    <name type="scientific">Apodospora peruviana</name>
    <dbReference type="NCBI Taxonomy" id="516989"/>
    <lineage>
        <taxon>Eukaryota</taxon>
        <taxon>Fungi</taxon>
        <taxon>Dikarya</taxon>
        <taxon>Ascomycota</taxon>
        <taxon>Pezizomycotina</taxon>
        <taxon>Sordariomycetes</taxon>
        <taxon>Sordariomycetidae</taxon>
        <taxon>Sordariales</taxon>
        <taxon>Lasiosphaeriaceae</taxon>
        <taxon>Apodospora</taxon>
    </lineage>
</organism>
<evidence type="ECO:0000313" key="4">
    <source>
        <dbReference type="EMBL" id="KAK3313974.1"/>
    </source>
</evidence>
<dbReference type="GO" id="GO:0008168">
    <property type="term" value="F:methyltransferase activity"/>
    <property type="evidence" value="ECO:0007669"/>
    <property type="project" value="UniProtKB-KW"/>
</dbReference>
<dbReference type="Pfam" id="PF04072">
    <property type="entry name" value="LCM"/>
    <property type="match status" value="1"/>
</dbReference>
<evidence type="ECO:0000256" key="1">
    <source>
        <dbReference type="ARBA" id="ARBA00022603"/>
    </source>
</evidence>
<reference evidence="4" key="2">
    <citation type="submission" date="2023-06" db="EMBL/GenBank/DDBJ databases">
        <authorList>
            <consortium name="Lawrence Berkeley National Laboratory"/>
            <person name="Haridas S."/>
            <person name="Hensen N."/>
            <person name="Bonometti L."/>
            <person name="Westerberg I."/>
            <person name="Brannstrom I.O."/>
            <person name="Guillou S."/>
            <person name="Cros-Aarteil S."/>
            <person name="Calhoun S."/>
            <person name="Kuo A."/>
            <person name="Mondo S."/>
            <person name="Pangilinan J."/>
            <person name="Riley R."/>
            <person name="Labutti K."/>
            <person name="Andreopoulos B."/>
            <person name="Lipzen A."/>
            <person name="Chen C."/>
            <person name="Yanf M."/>
            <person name="Daum C."/>
            <person name="Ng V."/>
            <person name="Clum A."/>
            <person name="Steindorff A."/>
            <person name="Ohm R."/>
            <person name="Martin F."/>
            <person name="Silar P."/>
            <person name="Natvig D."/>
            <person name="Lalanne C."/>
            <person name="Gautier V."/>
            <person name="Ament-Velasquez S.L."/>
            <person name="Kruys A."/>
            <person name="Hutchinson M.I."/>
            <person name="Powell A.J."/>
            <person name="Barry K."/>
            <person name="Miller A.N."/>
            <person name="Grigoriev I.V."/>
            <person name="Debuchy R."/>
            <person name="Gladieux P."/>
            <person name="Thoren M.H."/>
            <person name="Johannesson H."/>
        </authorList>
    </citation>
    <scope>NUCLEOTIDE SEQUENCE</scope>
    <source>
        <strain evidence="4">CBS 118394</strain>
    </source>
</reference>
<dbReference type="Gene3D" id="3.40.50.150">
    <property type="entry name" value="Vaccinia Virus protein VP39"/>
    <property type="match status" value="1"/>
</dbReference>
<dbReference type="InterPro" id="IPR029063">
    <property type="entry name" value="SAM-dependent_MTases_sf"/>
</dbReference>
<dbReference type="PANTHER" id="PTHR43619:SF2">
    <property type="entry name" value="S-ADENOSYL-L-METHIONINE-DEPENDENT METHYLTRANSFERASES SUPERFAMILY PROTEIN"/>
    <property type="match status" value="1"/>
</dbReference>
<protein>
    <submittedName>
        <fullName evidence="4">S-adenosyl-L-methionine-dependent methyltransferase</fullName>
    </submittedName>
</protein>
<evidence type="ECO:0000256" key="3">
    <source>
        <dbReference type="SAM" id="MobiDB-lite"/>
    </source>
</evidence>
<accession>A0AAE0HW67</accession>
<dbReference type="PIRSF" id="PIRSF028177">
    <property type="entry name" value="Polyketide_synth_Omtfrase_TcmP"/>
    <property type="match status" value="1"/>
</dbReference>
<dbReference type="InterPro" id="IPR016874">
    <property type="entry name" value="TcmP-like"/>
</dbReference>
<name>A0AAE0HW67_9PEZI</name>
<sequence>MASSPSPPSPPCSTEVESTDTKMKTKVILTGTPETLLVALYARHLERQLPNPVLDDQTATAIIEQLNYDFPGLGVGRTTTTLAGIRGKVYDGWVLDFLARHPTGATVLNMACGLDTRAHRLKCGTGGGGSVRWIDVDLPDVVELRRKTIPDPTEGNYTLMAGSALDPAFVATLPNDWPTVIVMEGFCAYLPEADGKAMVADFCQHFKCGGEMMFDNIGRFMLAVQGTLGFLKKTSSSLKWAMDDPKDLEKVHEGLKLVDAIPTRGLDGIKNDGLWHRFLWWVSGLFPSTRKAIQYVRYVF</sequence>
<evidence type="ECO:0000313" key="5">
    <source>
        <dbReference type="Proteomes" id="UP001283341"/>
    </source>
</evidence>
<proteinExistence type="predicted"/>